<proteinExistence type="inferred from homology"/>
<comment type="similarity">
    <text evidence="1">Belongs to the peroxiredoxin family. Prx5 subfamily.</text>
</comment>
<dbReference type="Pfam" id="PF08534">
    <property type="entry name" value="Redoxin"/>
    <property type="match status" value="1"/>
</dbReference>
<dbReference type="GO" id="GO:0005739">
    <property type="term" value="C:mitochondrion"/>
    <property type="evidence" value="ECO:0007669"/>
    <property type="project" value="TreeGrafter"/>
</dbReference>
<dbReference type="GO" id="GO:0042744">
    <property type="term" value="P:hydrogen peroxide catabolic process"/>
    <property type="evidence" value="ECO:0007669"/>
    <property type="project" value="TreeGrafter"/>
</dbReference>
<dbReference type="PANTHER" id="PTHR10430">
    <property type="entry name" value="PEROXIREDOXIN"/>
    <property type="match status" value="1"/>
</dbReference>
<keyword evidence="4" id="KW-0560">Oxidoreductase</keyword>
<sequence length="134" mass="14683">MNIAYSLRDTDWNANSGTCHAQVPGYIEAYQRFKEKGVDEIYVVAVNDAFTMKAWEDNLKGEKASPVKFIADDQGLFTSSLGMLFDATPLLGGPRSKRYVIITSKDGTVESVIVEENPGESTITDARTVLANLS</sequence>
<keyword evidence="2" id="KW-0575">Peroxidase</keyword>
<evidence type="ECO:0000313" key="9">
    <source>
        <dbReference type="Proteomes" id="UP000320762"/>
    </source>
</evidence>
<feature type="domain" description="Redoxin" evidence="7">
    <location>
        <begin position="14"/>
        <end position="130"/>
    </location>
</feature>
<dbReference type="PANTHER" id="PTHR10430:SF39">
    <property type="entry name" value="PEROXISOMAL MEMBRANE ASSOCIATED PROTEIN 20"/>
    <property type="match status" value="1"/>
</dbReference>
<dbReference type="Proteomes" id="UP000320762">
    <property type="component" value="Unassembled WGS sequence"/>
</dbReference>
<evidence type="ECO:0000256" key="6">
    <source>
        <dbReference type="PIRSR" id="PIRSR637944-1"/>
    </source>
</evidence>
<dbReference type="InterPro" id="IPR013740">
    <property type="entry name" value="Redoxin"/>
</dbReference>
<keyword evidence="5" id="KW-0676">Redox-active center</keyword>
<evidence type="ECO:0000256" key="2">
    <source>
        <dbReference type="ARBA" id="ARBA00022559"/>
    </source>
</evidence>
<dbReference type="GO" id="GO:0045454">
    <property type="term" value="P:cell redox homeostasis"/>
    <property type="evidence" value="ECO:0007669"/>
    <property type="project" value="TreeGrafter"/>
</dbReference>
<dbReference type="Gene3D" id="3.40.30.10">
    <property type="entry name" value="Glutaredoxin"/>
    <property type="match status" value="1"/>
</dbReference>
<evidence type="ECO:0000313" key="8">
    <source>
        <dbReference type="EMBL" id="TRM66651.1"/>
    </source>
</evidence>
<dbReference type="AlphaFoldDB" id="A0A550CPB9"/>
<reference evidence="8 9" key="1">
    <citation type="journal article" date="2019" name="New Phytol.">
        <title>Comparative genomics reveals unique wood-decay strategies and fruiting body development in the Schizophyllaceae.</title>
        <authorList>
            <person name="Almasi E."/>
            <person name="Sahu N."/>
            <person name="Krizsan K."/>
            <person name="Balint B."/>
            <person name="Kovacs G.M."/>
            <person name="Kiss B."/>
            <person name="Cseklye J."/>
            <person name="Drula E."/>
            <person name="Henrissat B."/>
            <person name="Nagy I."/>
            <person name="Chovatia M."/>
            <person name="Adam C."/>
            <person name="LaButti K."/>
            <person name="Lipzen A."/>
            <person name="Riley R."/>
            <person name="Grigoriev I.V."/>
            <person name="Nagy L.G."/>
        </authorList>
    </citation>
    <scope>NUCLEOTIDE SEQUENCE [LARGE SCALE GENOMIC DNA]</scope>
    <source>
        <strain evidence="8 9">NL-1724</strain>
    </source>
</reference>
<keyword evidence="9" id="KW-1185">Reference proteome</keyword>
<gene>
    <name evidence="8" type="ORF">BD626DRAFT_397131</name>
</gene>
<evidence type="ECO:0000256" key="1">
    <source>
        <dbReference type="ARBA" id="ARBA00010505"/>
    </source>
</evidence>
<dbReference type="InterPro" id="IPR037944">
    <property type="entry name" value="PRX5-like"/>
</dbReference>
<protein>
    <submittedName>
        <fullName evidence="8">Thioredoxin-like protein</fullName>
    </submittedName>
</protein>
<accession>A0A550CPB9</accession>
<feature type="active site" description="Cysteine sulfenic acid (-SOH) intermediate" evidence="6">
    <location>
        <position position="19"/>
    </location>
</feature>
<dbReference type="STRING" id="97359.A0A550CPB9"/>
<dbReference type="GO" id="GO:0008379">
    <property type="term" value="F:thioredoxin peroxidase activity"/>
    <property type="evidence" value="ECO:0007669"/>
    <property type="project" value="InterPro"/>
</dbReference>
<evidence type="ECO:0000256" key="5">
    <source>
        <dbReference type="ARBA" id="ARBA00023284"/>
    </source>
</evidence>
<evidence type="ECO:0000256" key="4">
    <source>
        <dbReference type="ARBA" id="ARBA00023002"/>
    </source>
</evidence>
<name>A0A550CPB9_9AGAR</name>
<dbReference type="GO" id="GO:0034599">
    <property type="term" value="P:cellular response to oxidative stress"/>
    <property type="evidence" value="ECO:0007669"/>
    <property type="project" value="InterPro"/>
</dbReference>
<keyword evidence="3" id="KW-0049">Antioxidant</keyword>
<dbReference type="GO" id="GO:0005829">
    <property type="term" value="C:cytosol"/>
    <property type="evidence" value="ECO:0007669"/>
    <property type="project" value="TreeGrafter"/>
</dbReference>
<organism evidence="8 9">
    <name type="scientific">Schizophyllum amplum</name>
    <dbReference type="NCBI Taxonomy" id="97359"/>
    <lineage>
        <taxon>Eukaryota</taxon>
        <taxon>Fungi</taxon>
        <taxon>Dikarya</taxon>
        <taxon>Basidiomycota</taxon>
        <taxon>Agaricomycotina</taxon>
        <taxon>Agaricomycetes</taxon>
        <taxon>Agaricomycetidae</taxon>
        <taxon>Agaricales</taxon>
        <taxon>Schizophyllaceae</taxon>
        <taxon>Schizophyllum</taxon>
    </lineage>
</organism>
<comment type="caution">
    <text evidence="8">The sequence shown here is derived from an EMBL/GenBank/DDBJ whole genome shotgun (WGS) entry which is preliminary data.</text>
</comment>
<dbReference type="OrthoDB" id="1882547at2759"/>
<dbReference type="SUPFAM" id="SSF52833">
    <property type="entry name" value="Thioredoxin-like"/>
    <property type="match status" value="1"/>
</dbReference>
<evidence type="ECO:0000259" key="7">
    <source>
        <dbReference type="Pfam" id="PF08534"/>
    </source>
</evidence>
<dbReference type="GO" id="GO:0005777">
    <property type="term" value="C:peroxisome"/>
    <property type="evidence" value="ECO:0007669"/>
    <property type="project" value="TreeGrafter"/>
</dbReference>
<dbReference type="InterPro" id="IPR036249">
    <property type="entry name" value="Thioredoxin-like_sf"/>
</dbReference>
<dbReference type="EMBL" id="VDMD01000003">
    <property type="protein sequence ID" value="TRM66651.1"/>
    <property type="molecule type" value="Genomic_DNA"/>
</dbReference>
<evidence type="ECO:0000256" key="3">
    <source>
        <dbReference type="ARBA" id="ARBA00022862"/>
    </source>
</evidence>